<protein>
    <recommendedName>
        <fullName evidence="2">Antitoxin FitA-like ribbon-helix-helix domain-containing protein</fullName>
    </recommendedName>
</protein>
<evidence type="ECO:0000313" key="4">
    <source>
        <dbReference type="Proteomes" id="UP000317835"/>
    </source>
</evidence>
<dbReference type="Gene3D" id="1.10.1220.10">
    <property type="entry name" value="Met repressor-like"/>
    <property type="match status" value="1"/>
</dbReference>
<geneLocation type="plasmid" evidence="4">
    <name>pelp_2</name>
</geneLocation>
<dbReference type="Proteomes" id="UP000317835">
    <property type="component" value="Plasmid pElP_2"/>
</dbReference>
<keyword evidence="3" id="KW-0614">Plasmid</keyword>
<dbReference type="KEGG" id="tpla:ElP_73330"/>
<dbReference type="SUPFAM" id="SSF47598">
    <property type="entry name" value="Ribbon-helix-helix"/>
    <property type="match status" value="1"/>
</dbReference>
<feature type="domain" description="Antitoxin FitA-like ribbon-helix-helix" evidence="2">
    <location>
        <begin position="3"/>
        <end position="40"/>
    </location>
</feature>
<dbReference type="InterPro" id="IPR053853">
    <property type="entry name" value="FitA-like_RHH"/>
</dbReference>
<dbReference type="Pfam" id="PF22513">
    <property type="entry name" value="FitA-like_RHH"/>
    <property type="match status" value="1"/>
</dbReference>
<keyword evidence="4" id="KW-1185">Reference proteome</keyword>
<gene>
    <name evidence="3" type="ORF">ElP_73330</name>
</gene>
<accession>A0A518HET9</accession>
<dbReference type="InterPro" id="IPR010985">
    <property type="entry name" value="Ribbon_hlx_hlx"/>
</dbReference>
<proteinExistence type="predicted"/>
<evidence type="ECO:0000313" key="3">
    <source>
        <dbReference type="EMBL" id="QDV39367.1"/>
    </source>
</evidence>
<organism evidence="3 4">
    <name type="scientific">Tautonia plasticadhaerens</name>
    <dbReference type="NCBI Taxonomy" id="2527974"/>
    <lineage>
        <taxon>Bacteria</taxon>
        <taxon>Pseudomonadati</taxon>
        <taxon>Planctomycetota</taxon>
        <taxon>Planctomycetia</taxon>
        <taxon>Isosphaerales</taxon>
        <taxon>Isosphaeraceae</taxon>
        <taxon>Tautonia</taxon>
    </lineage>
</organism>
<dbReference type="EMBL" id="CP036428">
    <property type="protein sequence ID" value="QDV39367.1"/>
    <property type="molecule type" value="Genomic_DNA"/>
</dbReference>
<dbReference type="InterPro" id="IPR013321">
    <property type="entry name" value="Arc_rbn_hlx_hlx"/>
</dbReference>
<dbReference type="GO" id="GO:0006355">
    <property type="term" value="P:regulation of DNA-templated transcription"/>
    <property type="evidence" value="ECO:0007669"/>
    <property type="project" value="InterPro"/>
</dbReference>
<evidence type="ECO:0000256" key="1">
    <source>
        <dbReference type="SAM" id="MobiDB-lite"/>
    </source>
</evidence>
<dbReference type="AlphaFoldDB" id="A0A518HET9"/>
<name>A0A518HET9_9BACT</name>
<sequence length="77" mass="8742">MPDVLVRDLDDASLERLKGRARAHGRSLGAELRLILQQAARQADLATARARAEQMTRRLADRRHTDGVELLGEDRRR</sequence>
<reference evidence="3 4" key="1">
    <citation type="submission" date="2019-02" db="EMBL/GenBank/DDBJ databases">
        <title>Deep-cultivation of Planctomycetes and their phenomic and genomic characterization uncovers novel biology.</title>
        <authorList>
            <person name="Wiegand S."/>
            <person name="Jogler M."/>
            <person name="Boedeker C."/>
            <person name="Pinto D."/>
            <person name="Vollmers J."/>
            <person name="Rivas-Marin E."/>
            <person name="Kohn T."/>
            <person name="Peeters S.H."/>
            <person name="Heuer A."/>
            <person name="Rast P."/>
            <person name="Oberbeckmann S."/>
            <person name="Bunk B."/>
            <person name="Jeske O."/>
            <person name="Meyerdierks A."/>
            <person name="Storesund J.E."/>
            <person name="Kallscheuer N."/>
            <person name="Luecker S."/>
            <person name="Lage O.M."/>
            <person name="Pohl T."/>
            <person name="Merkel B.J."/>
            <person name="Hornburger P."/>
            <person name="Mueller R.-W."/>
            <person name="Bruemmer F."/>
            <person name="Labrenz M."/>
            <person name="Spormann A.M."/>
            <person name="Op den Camp H."/>
            <person name="Overmann J."/>
            <person name="Amann R."/>
            <person name="Jetten M.S.M."/>
            <person name="Mascher T."/>
            <person name="Medema M.H."/>
            <person name="Devos D.P."/>
            <person name="Kaster A.-K."/>
            <person name="Ovreas L."/>
            <person name="Rohde M."/>
            <person name="Galperin M.Y."/>
            <person name="Jogler C."/>
        </authorList>
    </citation>
    <scope>NUCLEOTIDE SEQUENCE [LARGE SCALE GENOMIC DNA]</scope>
    <source>
        <strain evidence="3 4">ElP</strain>
        <plasmid evidence="4">pelp_2</plasmid>
    </source>
</reference>
<dbReference type="RefSeq" id="WP_145279601.1">
    <property type="nucleotide sequence ID" value="NZ_CP036428.1"/>
</dbReference>
<feature type="region of interest" description="Disordered" evidence="1">
    <location>
        <begin position="56"/>
        <end position="77"/>
    </location>
</feature>
<evidence type="ECO:0000259" key="2">
    <source>
        <dbReference type="Pfam" id="PF22513"/>
    </source>
</evidence>